<dbReference type="RefSeq" id="WP_323445291.1">
    <property type="nucleotide sequence ID" value="NZ_BSBI01000001.1"/>
</dbReference>
<keyword evidence="1" id="KW-0812">Transmembrane</keyword>
<evidence type="ECO:0000313" key="3">
    <source>
        <dbReference type="Proteomes" id="UP001291653"/>
    </source>
</evidence>
<gene>
    <name evidence="2" type="ORF">SYYSPA8_02925</name>
</gene>
<keyword evidence="1" id="KW-1133">Transmembrane helix</keyword>
<name>A0ABQ5NSR0_9ACTN</name>
<protein>
    <submittedName>
        <fullName evidence="2">Uncharacterized protein</fullName>
    </submittedName>
</protein>
<sequence>MDPTLIPAAVAAGALVALAYFALVARVVTTLARHRRLPVVLASLIGLLGVLPAILYALSQTPAAAA</sequence>
<feature type="transmembrane region" description="Helical" evidence="1">
    <location>
        <begin position="6"/>
        <end position="25"/>
    </location>
</feature>
<reference evidence="2 3" key="1">
    <citation type="submission" date="2022-10" db="EMBL/GenBank/DDBJ databases">
        <title>Draft genome sequence of Streptomyces sp. YSPA8.</title>
        <authorList>
            <person name="Moriuchi R."/>
            <person name="Dohra H."/>
            <person name="Yamamura H."/>
            <person name="Kodani S."/>
        </authorList>
    </citation>
    <scope>NUCLEOTIDE SEQUENCE [LARGE SCALE GENOMIC DNA]</scope>
    <source>
        <strain evidence="2 3">YSPA8</strain>
    </source>
</reference>
<comment type="caution">
    <text evidence="2">The sequence shown here is derived from an EMBL/GenBank/DDBJ whole genome shotgun (WGS) entry which is preliminary data.</text>
</comment>
<feature type="transmembrane region" description="Helical" evidence="1">
    <location>
        <begin position="37"/>
        <end position="58"/>
    </location>
</feature>
<organism evidence="2 3">
    <name type="scientific">Streptomyces yaizuensis</name>
    <dbReference type="NCBI Taxonomy" id="2989713"/>
    <lineage>
        <taxon>Bacteria</taxon>
        <taxon>Bacillati</taxon>
        <taxon>Actinomycetota</taxon>
        <taxon>Actinomycetes</taxon>
        <taxon>Kitasatosporales</taxon>
        <taxon>Streptomycetaceae</taxon>
        <taxon>Streptomyces</taxon>
    </lineage>
</organism>
<keyword evidence="1" id="KW-0472">Membrane</keyword>
<evidence type="ECO:0000256" key="1">
    <source>
        <dbReference type="SAM" id="Phobius"/>
    </source>
</evidence>
<dbReference type="EMBL" id="BSBI01000001">
    <property type="protein sequence ID" value="GLF93204.1"/>
    <property type="molecule type" value="Genomic_DNA"/>
</dbReference>
<evidence type="ECO:0000313" key="2">
    <source>
        <dbReference type="EMBL" id="GLF93204.1"/>
    </source>
</evidence>
<proteinExistence type="predicted"/>
<keyword evidence="3" id="KW-1185">Reference proteome</keyword>
<dbReference type="Proteomes" id="UP001291653">
    <property type="component" value="Unassembled WGS sequence"/>
</dbReference>
<accession>A0ABQ5NSR0</accession>